<evidence type="ECO:0000256" key="2">
    <source>
        <dbReference type="RuleBase" id="RU000501"/>
    </source>
</evidence>
<sequence>MSSLLDTLRDRSEIDCDTLDADVAREFGPFVDCTSNQAIAFFELARQGPSETSYHHAQLFVEAISDAKTKLQNLRNGVQLEEFVVDILMIKLQLRILPHLTGSFHIQTNPKLSYSVEGTVQNAERIVAICAALAPEMDLDRICIKIPATWEGLQACRLLETERISTLATTMFCMEQAALAADAKCKYIAPYVNELKVHFVPGYVSRNQAYDFCRTAQDYYNKHSHRTQVLAASFSSVDEVVQLAGIDHITISPGLLHDLAHRDPSSFSGSLGKYSIGSPSEMAQVPQYYDALIKDQAAWRLAFTRSNFGVNEGKIIQAINYFSDFQEKLEQLVRQFHT</sequence>
<accession>A0A9P4QBA4</accession>
<proteinExistence type="predicted"/>
<keyword evidence="1" id="KW-0704">Schiff base</keyword>
<dbReference type="InterPro" id="IPR013785">
    <property type="entry name" value="Aldolase_TIM"/>
</dbReference>
<dbReference type="Proteomes" id="UP000799441">
    <property type="component" value="Unassembled WGS sequence"/>
</dbReference>
<comment type="caution">
    <text evidence="3">The sequence shown here is derived from an EMBL/GenBank/DDBJ whole genome shotgun (WGS) entry which is preliminary data.</text>
</comment>
<protein>
    <recommendedName>
        <fullName evidence="2">Transaldolase</fullName>
        <ecNumber evidence="2">2.2.1.2</ecNumber>
    </recommendedName>
</protein>
<dbReference type="EC" id="2.2.1.2" evidence="2"/>
<dbReference type="PROSITE" id="PS00958">
    <property type="entry name" value="TRANSALDOLASE_2"/>
    <property type="match status" value="1"/>
</dbReference>
<dbReference type="GO" id="GO:0004801">
    <property type="term" value="F:transaldolase activity"/>
    <property type="evidence" value="ECO:0007669"/>
    <property type="project" value="UniProtKB-EC"/>
</dbReference>
<dbReference type="InterPro" id="IPR001585">
    <property type="entry name" value="TAL/FSA"/>
</dbReference>
<dbReference type="AlphaFoldDB" id="A0A9P4QBA4"/>
<dbReference type="GO" id="GO:0009052">
    <property type="term" value="P:pentose-phosphate shunt, non-oxidative branch"/>
    <property type="evidence" value="ECO:0007669"/>
    <property type="project" value="TreeGrafter"/>
</dbReference>
<evidence type="ECO:0000256" key="1">
    <source>
        <dbReference type="ARBA" id="ARBA00023270"/>
    </source>
</evidence>
<name>A0A9P4QBA4_9PEZI</name>
<evidence type="ECO:0000313" key="3">
    <source>
        <dbReference type="EMBL" id="KAF2724022.1"/>
    </source>
</evidence>
<dbReference type="Gene3D" id="3.20.20.70">
    <property type="entry name" value="Aldolase class I"/>
    <property type="match status" value="1"/>
</dbReference>
<dbReference type="OrthoDB" id="1711136at2759"/>
<dbReference type="InterPro" id="IPR018225">
    <property type="entry name" value="Transaldolase_AS"/>
</dbReference>
<dbReference type="PANTHER" id="PTHR10683:SF34">
    <property type="entry name" value="TRANSALDOLASE"/>
    <property type="match status" value="1"/>
</dbReference>
<evidence type="ECO:0000313" key="4">
    <source>
        <dbReference type="Proteomes" id="UP000799441"/>
    </source>
</evidence>
<keyword evidence="4" id="KW-1185">Reference proteome</keyword>
<comment type="function">
    <text evidence="2">Catalyzes the rate-limiting step of the non-oxidative phase in the pentose phosphate pathway. Catalyzes the reversible conversion of sedheptulose-7-phosphate and D-glyceraldehyde 3-phosphate into erythrose-4-phosphate and beta-D-fructose 6-phosphate.</text>
</comment>
<keyword evidence="2" id="KW-0808">Transferase</keyword>
<comment type="pathway">
    <text evidence="2">Carbohydrate degradation; pentose phosphate pathway; D-glyceraldehyde 3-phosphate and beta-D-fructose 6-phosphate from D-ribose 5-phosphate and D-xylulose 5-phosphate (non-oxidative stage): step 2/3.</text>
</comment>
<organism evidence="3 4">
    <name type="scientific">Polychaeton citri CBS 116435</name>
    <dbReference type="NCBI Taxonomy" id="1314669"/>
    <lineage>
        <taxon>Eukaryota</taxon>
        <taxon>Fungi</taxon>
        <taxon>Dikarya</taxon>
        <taxon>Ascomycota</taxon>
        <taxon>Pezizomycotina</taxon>
        <taxon>Dothideomycetes</taxon>
        <taxon>Dothideomycetidae</taxon>
        <taxon>Capnodiales</taxon>
        <taxon>Capnodiaceae</taxon>
        <taxon>Polychaeton</taxon>
    </lineage>
</organism>
<dbReference type="EMBL" id="MU003773">
    <property type="protein sequence ID" value="KAF2724022.1"/>
    <property type="molecule type" value="Genomic_DNA"/>
</dbReference>
<dbReference type="GO" id="GO:0005975">
    <property type="term" value="P:carbohydrate metabolic process"/>
    <property type="evidence" value="ECO:0007669"/>
    <property type="project" value="InterPro"/>
</dbReference>
<dbReference type="Pfam" id="PF00923">
    <property type="entry name" value="TAL_FSA"/>
    <property type="match status" value="1"/>
</dbReference>
<reference evidence="3" key="1">
    <citation type="journal article" date="2020" name="Stud. Mycol.">
        <title>101 Dothideomycetes genomes: a test case for predicting lifestyles and emergence of pathogens.</title>
        <authorList>
            <person name="Haridas S."/>
            <person name="Albert R."/>
            <person name="Binder M."/>
            <person name="Bloem J."/>
            <person name="Labutti K."/>
            <person name="Salamov A."/>
            <person name="Andreopoulos B."/>
            <person name="Baker S."/>
            <person name="Barry K."/>
            <person name="Bills G."/>
            <person name="Bluhm B."/>
            <person name="Cannon C."/>
            <person name="Castanera R."/>
            <person name="Culley D."/>
            <person name="Daum C."/>
            <person name="Ezra D."/>
            <person name="Gonzalez J."/>
            <person name="Henrissat B."/>
            <person name="Kuo A."/>
            <person name="Liang C."/>
            <person name="Lipzen A."/>
            <person name="Lutzoni F."/>
            <person name="Magnuson J."/>
            <person name="Mondo S."/>
            <person name="Nolan M."/>
            <person name="Ohm R."/>
            <person name="Pangilinan J."/>
            <person name="Park H.-J."/>
            <person name="Ramirez L."/>
            <person name="Alfaro M."/>
            <person name="Sun H."/>
            <person name="Tritt A."/>
            <person name="Yoshinaga Y."/>
            <person name="Zwiers L.-H."/>
            <person name="Turgeon B."/>
            <person name="Goodwin S."/>
            <person name="Spatafora J."/>
            <person name="Crous P."/>
            <person name="Grigoriev I."/>
        </authorList>
    </citation>
    <scope>NUCLEOTIDE SEQUENCE</scope>
    <source>
        <strain evidence="3">CBS 116435</strain>
    </source>
</reference>
<keyword evidence="2" id="KW-0570">Pentose shunt</keyword>
<gene>
    <name evidence="3" type="ORF">K431DRAFT_263131</name>
</gene>
<comment type="catalytic activity">
    <reaction evidence="2">
        <text>D-sedoheptulose 7-phosphate + D-glyceraldehyde 3-phosphate = D-erythrose 4-phosphate + beta-D-fructose 6-phosphate</text>
        <dbReference type="Rhea" id="RHEA:17053"/>
        <dbReference type="ChEBI" id="CHEBI:16897"/>
        <dbReference type="ChEBI" id="CHEBI:57483"/>
        <dbReference type="ChEBI" id="CHEBI:57634"/>
        <dbReference type="ChEBI" id="CHEBI:59776"/>
        <dbReference type="EC" id="2.2.1.2"/>
    </reaction>
</comment>
<dbReference type="SUPFAM" id="SSF51569">
    <property type="entry name" value="Aldolase"/>
    <property type="match status" value="1"/>
</dbReference>
<dbReference type="PANTHER" id="PTHR10683">
    <property type="entry name" value="TRANSALDOLASE"/>
    <property type="match status" value="1"/>
</dbReference>